<organism evidence="1">
    <name type="scientific">Lotharella oceanica</name>
    <dbReference type="NCBI Taxonomy" id="641309"/>
    <lineage>
        <taxon>Eukaryota</taxon>
        <taxon>Sar</taxon>
        <taxon>Rhizaria</taxon>
        <taxon>Cercozoa</taxon>
        <taxon>Chlorarachniophyceae</taxon>
        <taxon>Lotharella</taxon>
    </lineage>
</organism>
<dbReference type="EMBL" id="HBHP01029914">
    <property type="protein sequence ID" value="CAD9774436.1"/>
    <property type="molecule type" value="Transcribed_RNA"/>
</dbReference>
<gene>
    <name evidence="1" type="ORF">LSP00402_LOCUS18429</name>
</gene>
<reference evidence="1" key="1">
    <citation type="submission" date="2021-01" db="EMBL/GenBank/DDBJ databases">
        <authorList>
            <person name="Corre E."/>
            <person name="Pelletier E."/>
            <person name="Niang G."/>
            <person name="Scheremetjew M."/>
            <person name="Finn R."/>
            <person name="Kale V."/>
            <person name="Holt S."/>
            <person name="Cochrane G."/>
            <person name="Meng A."/>
            <person name="Brown T."/>
            <person name="Cohen L."/>
        </authorList>
    </citation>
    <scope>NUCLEOTIDE SEQUENCE</scope>
    <source>
        <strain evidence="1">CCMP622</strain>
    </source>
</reference>
<proteinExistence type="predicted"/>
<name>A0A7S2U1G3_9EUKA</name>
<dbReference type="AlphaFoldDB" id="A0A7S2U1G3"/>
<evidence type="ECO:0000313" key="1">
    <source>
        <dbReference type="EMBL" id="CAD9774436.1"/>
    </source>
</evidence>
<sequence>MYHGVQTPRNIWSAFDGIDCSMGEGAVVDGWLRLEKRIDLIRTTFALAPPPIQLALTCSSPRQACIAESTSPAPASHSDSWFLVILAGQYFWLGPSGEIRTATGGDGSRKLDVSFFGSFCLLITTSSASFCCCSFKFVGNVAQRVPIPDR</sequence>
<accession>A0A7S2U1G3</accession>
<protein>
    <submittedName>
        <fullName evidence="1">Uncharacterized protein</fullName>
    </submittedName>
</protein>